<keyword evidence="1" id="KW-0732">Signal</keyword>
<evidence type="ECO:0000256" key="1">
    <source>
        <dbReference type="SAM" id="SignalP"/>
    </source>
</evidence>
<proteinExistence type="predicted"/>
<sequence>MFKSNLCMGALVWGMCSLLVMPLSPAFGENSQDTFHLSPKVVADFIHSVIQADRTLYTTHIVERLEGHKVVTAQEYWKQQKALPLPAQMLMLSGLQVKQEGTGLQFRLASLYPIYEKNGPTTDFEKVGLEAVAKDPSQPYTGVIQRGDRNFFKAIYADKAVSPACVNCHNGHILSSKHDYQLGDVMGGIVISFPLN</sequence>
<dbReference type="InterPro" id="IPR021796">
    <property type="entry name" value="Tll0287-like_dom"/>
</dbReference>
<feature type="domain" description="Tll0287-like" evidence="2">
    <location>
        <begin position="46"/>
        <end position="194"/>
    </location>
</feature>
<feature type="signal peptide" evidence="1">
    <location>
        <begin position="1"/>
        <end position="26"/>
    </location>
</feature>
<feature type="chain" id="PRO_5045529472" evidence="1">
    <location>
        <begin position="27"/>
        <end position="196"/>
    </location>
</feature>
<accession>A0ABU3KB36</accession>
<dbReference type="RefSeq" id="WP_313834190.1">
    <property type="nucleotide sequence ID" value="NZ_JAQOUE010000001.1"/>
</dbReference>
<dbReference type="Pfam" id="PF11845">
    <property type="entry name" value="Tll0287-like"/>
    <property type="match status" value="1"/>
</dbReference>
<evidence type="ECO:0000259" key="2">
    <source>
        <dbReference type="Pfam" id="PF11845"/>
    </source>
</evidence>
<gene>
    <name evidence="3" type="ORF">PPG34_14800</name>
</gene>
<comment type="caution">
    <text evidence="3">The sequence shown here is derived from an EMBL/GenBank/DDBJ whole genome shotgun (WGS) entry which is preliminary data.</text>
</comment>
<organism evidence="3 4">
    <name type="scientific">Candidatus Nitronereus thalassa</name>
    <dbReference type="NCBI Taxonomy" id="3020898"/>
    <lineage>
        <taxon>Bacteria</taxon>
        <taxon>Pseudomonadati</taxon>
        <taxon>Nitrospirota</taxon>
        <taxon>Nitrospiria</taxon>
        <taxon>Nitrospirales</taxon>
        <taxon>Nitrospiraceae</taxon>
        <taxon>Candidatus Nitronereus</taxon>
    </lineage>
</organism>
<protein>
    <submittedName>
        <fullName evidence="3">DUF3365 domain-containing protein</fullName>
    </submittedName>
</protein>
<evidence type="ECO:0000313" key="4">
    <source>
        <dbReference type="Proteomes" id="UP001250932"/>
    </source>
</evidence>
<dbReference type="EMBL" id="JAQOUE010000001">
    <property type="protein sequence ID" value="MDT7043624.1"/>
    <property type="molecule type" value="Genomic_DNA"/>
</dbReference>
<name>A0ABU3KB36_9BACT</name>
<evidence type="ECO:0000313" key="3">
    <source>
        <dbReference type="EMBL" id="MDT7043624.1"/>
    </source>
</evidence>
<reference evidence="3 4" key="1">
    <citation type="journal article" date="2023" name="ISME J.">
        <title>Cultivation and genomic characterization of novel and ubiquitous marine nitrite-oxidizing bacteria from the Nitrospirales.</title>
        <authorList>
            <person name="Mueller A.J."/>
            <person name="Daebeler A."/>
            <person name="Herbold C.W."/>
            <person name="Kirkegaard R.H."/>
            <person name="Daims H."/>
        </authorList>
    </citation>
    <scope>NUCLEOTIDE SEQUENCE [LARGE SCALE GENOMIC DNA]</scope>
    <source>
        <strain evidence="3 4">EB</strain>
    </source>
</reference>
<dbReference type="Proteomes" id="UP001250932">
    <property type="component" value="Unassembled WGS sequence"/>
</dbReference>
<keyword evidence="4" id="KW-1185">Reference proteome</keyword>